<gene>
    <name evidence="2" type="ORF">RDI58_013059</name>
</gene>
<dbReference type="EMBL" id="JBANQN010000005">
    <property type="protein sequence ID" value="KAK6789260.1"/>
    <property type="molecule type" value="Genomic_DNA"/>
</dbReference>
<evidence type="ECO:0000313" key="3">
    <source>
        <dbReference type="Proteomes" id="UP001371456"/>
    </source>
</evidence>
<evidence type="ECO:0000313" key="2">
    <source>
        <dbReference type="EMBL" id="KAK6789260.1"/>
    </source>
</evidence>
<comment type="caution">
    <text evidence="2">The sequence shown here is derived from an EMBL/GenBank/DDBJ whole genome shotgun (WGS) entry which is preliminary data.</text>
</comment>
<proteinExistence type="predicted"/>
<feature type="region of interest" description="Disordered" evidence="1">
    <location>
        <begin position="1"/>
        <end position="26"/>
    </location>
</feature>
<keyword evidence="3" id="KW-1185">Reference proteome</keyword>
<organism evidence="2 3">
    <name type="scientific">Solanum bulbocastanum</name>
    <name type="common">Wild potato</name>
    <dbReference type="NCBI Taxonomy" id="147425"/>
    <lineage>
        <taxon>Eukaryota</taxon>
        <taxon>Viridiplantae</taxon>
        <taxon>Streptophyta</taxon>
        <taxon>Embryophyta</taxon>
        <taxon>Tracheophyta</taxon>
        <taxon>Spermatophyta</taxon>
        <taxon>Magnoliopsida</taxon>
        <taxon>eudicotyledons</taxon>
        <taxon>Gunneridae</taxon>
        <taxon>Pentapetalae</taxon>
        <taxon>asterids</taxon>
        <taxon>lamiids</taxon>
        <taxon>Solanales</taxon>
        <taxon>Solanaceae</taxon>
        <taxon>Solanoideae</taxon>
        <taxon>Solaneae</taxon>
        <taxon>Solanum</taxon>
    </lineage>
</organism>
<dbReference type="AlphaFoldDB" id="A0AAN8TK40"/>
<evidence type="ECO:0000256" key="1">
    <source>
        <dbReference type="SAM" id="MobiDB-lite"/>
    </source>
</evidence>
<sequence>MEEGKRKLPRRSSRIHSDGGTSNQKVYRRSQMRVKFHLLLLRMKLMTVPILVWESHKYRVSKTRVSRTRRSITKVKNELKR</sequence>
<protein>
    <submittedName>
        <fullName evidence="2">Uncharacterized protein</fullName>
    </submittedName>
</protein>
<dbReference type="Proteomes" id="UP001371456">
    <property type="component" value="Unassembled WGS sequence"/>
</dbReference>
<accession>A0AAN8TK40</accession>
<reference evidence="2 3" key="1">
    <citation type="submission" date="2024-02" db="EMBL/GenBank/DDBJ databases">
        <title>de novo genome assembly of Solanum bulbocastanum strain 11H21.</title>
        <authorList>
            <person name="Hosaka A.J."/>
        </authorList>
    </citation>
    <scope>NUCLEOTIDE SEQUENCE [LARGE SCALE GENOMIC DNA]</scope>
    <source>
        <tissue evidence="2">Young leaves</tissue>
    </source>
</reference>
<name>A0AAN8TK40_SOLBU</name>